<feature type="compositionally biased region" description="Polar residues" evidence="1">
    <location>
        <begin position="44"/>
        <end position="60"/>
    </location>
</feature>
<evidence type="ECO:0000313" key="2">
    <source>
        <dbReference type="EMBL" id="GFY78424.1"/>
    </source>
</evidence>
<gene>
    <name evidence="2" type="ORF">TNIN_264651</name>
</gene>
<dbReference type="Proteomes" id="UP000886998">
    <property type="component" value="Unassembled WGS sequence"/>
</dbReference>
<reference evidence="2" key="1">
    <citation type="submission" date="2020-08" db="EMBL/GenBank/DDBJ databases">
        <title>Multicomponent nature underlies the extraordinary mechanical properties of spider dragline silk.</title>
        <authorList>
            <person name="Kono N."/>
            <person name="Nakamura H."/>
            <person name="Mori M."/>
            <person name="Yoshida Y."/>
            <person name="Ohtoshi R."/>
            <person name="Malay A.D."/>
            <person name="Moran D.A.P."/>
            <person name="Tomita M."/>
            <person name="Numata K."/>
            <person name="Arakawa K."/>
        </authorList>
    </citation>
    <scope>NUCLEOTIDE SEQUENCE</scope>
</reference>
<dbReference type="AlphaFoldDB" id="A0A8X7CMI4"/>
<proteinExistence type="predicted"/>
<name>A0A8X7CMI4_9ARAC</name>
<accession>A0A8X7CMI4</accession>
<comment type="caution">
    <text evidence="2">The sequence shown here is derived from an EMBL/GenBank/DDBJ whole genome shotgun (WGS) entry which is preliminary data.</text>
</comment>
<keyword evidence="3" id="KW-1185">Reference proteome</keyword>
<dbReference type="EMBL" id="BMAV01022992">
    <property type="protein sequence ID" value="GFY78424.1"/>
    <property type="molecule type" value="Genomic_DNA"/>
</dbReference>
<organism evidence="2 3">
    <name type="scientific">Trichonephila inaurata madagascariensis</name>
    <dbReference type="NCBI Taxonomy" id="2747483"/>
    <lineage>
        <taxon>Eukaryota</taxon>
        <taxon>Metazoa</taxon>
        <taxon>Ecdysozoa</taxon>
        <taxon>Arthropoda</taxon>
        <taxon>Chelicerata</taxon>
        <taxon>Arachnida</taxon>
        <taxon>Araneae</taxon>
        <taxon>Araneomorphae</taxon>
        <taxon>Entelegynae</taxon>
        <taxon>Araneoidea</taxon>
        <taxon>Nephilidae</taxon>
        <taxon>Trichonephila</taxon>
        <taxon>Trichonephila inaurata</taxon>
    </lineage>
</organism>
<evidence type="ECO:0000256" key="1">
    <source>
        <dbReference type="SAM" id="MobiDB-lite"/>
    </source>
</evidence>
<evidence type="ECO:0000313" key="3">
    <source>
        <dbReference type="Proteomes" id="UP000886998"/>
    </source>
</evidence>
<protein>
    <submittedName>
        <fullName evidence="2">Uncharacterized protein</fullName>
    </submittedName>
</protein>
<feature type="region of interest" description="Disordered" evidence="1">
    <location>
        <begin position="28"/>
        <end position="66"/>
    </location>
</feature>
<sequence>MNVHQNCIEASPQLQVNEIKAGLEEIGFTPEKSNPTWPGRKNQTRFSRATRISSGKQDSANGVRKSPYFSCVRPRLSNDRNFPSSSSYKAGKSVFFLPETAFFTTKLKSSRT</sequence>